<evidence type="ECO:0000259" key="2">
    <source>
        <dbReference type="Pfam" id="PF22980"/>
    </source>
</evidence>
<accession>S8BR89</accession>
<reference evidence="3 4" key="1">
    <citation type="journal article" date="2013" name="PLoS Genet.">
        <title>Genomic mechanisms accounting for the adaptation to parasitism in nematode-trapping fungi.</title>
        <authorList>
            <person name="Meerupati T."/>
            <person name="Andersson K.M."/>
            <person name="Friman E."/>
            <person name="Kumar D."/>
            <person name="Tunlid A."/>
            <person name="Ahren D."/>
        </authorList>
    </citation>
    <scope>NUCLEOTIDE SEQUENCE [LARGE SCALE GENOMIC DNA]</scope>
    <source>
        <strain evidence="3 4">CBS 200.50</strain>
    </source>
</reference>
<sequence>MAGKTTAISDEEFLLLCIKHAENIKINYTAVVRDLGYSSDKVASNRMRNLRKKLQSSKQEGGAGEDAEDETQVEQPTTTTETDEEPKRKKQRGRKRKAST</sequence>
<dbReference type="EMBL" id="AQGS01000130">
    <property type="protein sequence ID" value="EPS41963.1"/>
    <property type="molecule type" value="Genomic_DNA"/>
</dbReference>
<reference evidence="4" key="2">
    <citation type="submission" date="2013-04" db="EMBL/GenBank/DDBJ databases">
        <title>Genomic mechanisms accounting for the adaptation to parasitism in nematode-trapping fungi.</title>
        <authorList>
            <person name="Ahren D.G."/>
        </authorList>
    </citation>
    <scope>NUCLEOTIDE SEQUENCE [LARGE SCALE GENOMIC DNA]</scope>
    <source>
        <strain evidence="4">CBS 200.50</strain>
    </source>
</reference>
<keyword evidence="4" id="KW-1185">Reference proteome</keyword>
<organism evidence="3 4">
    <name type="scientific">Dactylellina haptotyla (strain CBS 200.50)</name>
    <name type="common">Nematode-trapping fungus</name>
    <name type="synonym">Monacrosporium haptotylum</name>
    <dbReference type="NCBI Taxonomy" id="1284197"/>
    <lineage>
        <taxon>Eukaryota</taxon>
        <taxon>Fungi</taxon>
        <taxon>Dikarya</taxon>
        <taxon>Ascomycota</taxon>
        <taxon>Pezizomycotina</taxon>
        <taxon>Orbiliomycetes</taxon>
        <taxon>Orbiliales</taxon>
        <taxon>Orbiliaceae</taxon>
        <taxon>Dactylellina</taxon>
    </lineage>
</organism>
<feature type="domain" description="Myb-like DNA-binding" evidence="2">
    <location>
        <begin position="10"/>
        <end position="54"/>
    </location>
</feature>
<feature type="compositionally biased region" description="Basic residues" evidence="1">
    <location>
        <begin position="88"/>
        <end position="100"/>
    </location>
</feature>
<feature type="compositionally biased region" description="Acidic residues" evidence="1">
    <location>
        <begin position="63"/>
        <end position="72"/>
    </location>
</feature>
<evidence type="ECO:0000256" key="1">
    <source>
        <dbReference type="SAM" id="MobiDB-lite"/>
    </source>
</evidence>
<dbReference type="InterPro" id="IPR054505">
    <property type="entry name" value="Myb_DNA-bind_8"/>
</dbReference>
<dbReference type="Pfam" id="PF22980">
    <property type="entry name" value="Myb_DNA-bind_8"/>
    <property type="match status" value="1"/>
</dbReference>
<dbReference type="HOGENOM" id="CLU_2305992_0_0_1"/>
<dbReference type="Proteomes" id="UP000015100">
    <property type="component" value="Unassembled WGS sequence"/>
</dbReference>
<protein>
    <recommendedName>
        <fullName evidence="2">Myb-like DNA-binding domain-containing protein</fullName>
    </recommendedName>
</protein>
<evidence type="ECO:0000313" key="4">
    <source>
        <dbReference type="Proteomes" id="UP000015100"/>
    </source>
</evidence>
<comment type="caution">
    <text evidence="3">The sequence shown here is derived from an EMBL/GenBank/DDBJ whole genome shotgun (WGS) entry which is preliminary data.</text>
</comment>
<name>S8BR89_DACHA</name>
<proteinExistence type="predicted"/>
<gene>
    <name evidence="3" type="ORF">H072_4058</name>
</gene>
<evidence type="ECO:0000313" key="3">
    <source>
        <dbReference type="EMBL" id="EPS41963.1"/>
    </source>
</evidence>
<dbReference type="OMA" id="VASNRMR"/>
<dbReference type="AlphaFoldDB" id="S8BR89"/>
<feature type="region of interest" description="Disordered" evidence="1">
    <location>
        <begin position="38"/>
        <end position="100"/>
    </location>
</feature>
<dbReference type="OrthoDB" id="5353914at2759"/>